<sequence length="107" mass="12122">MSYTSSSHSSSSASSSSGYVYSDQKSLFPDGAQSTYATILPHRQPSSQGISQSQPQYQPQHTMSDGMRRYLDTRSCDDPYYANARISERQVHSLHLQEEMAKFDRQF</sequence>
<accession>A0A507R343</accession>
<feature type="compositionally biased region" description="Low complexity" evidence="1">
    <location>
        <begin position="44"/>
        <end position="60"/>
    </location>
</feature>
<keyword evidence="3" id="KW-1185">Reference proteome</keyword>
<proteinExistence type="predicted"/>
<reference evidence="2 3" key="1">
    <citation type="submission" date="2019-06" db="EMBL/GenBank/DDBJ databases">
        <title>Wine fermentation using esterase from Monascus purpureus.</title>
        <authorList>
            <person name="Geng C."/>
            <person name="Zhang Y."/>
        </authorList>
    </citation>
    <scope>NUCLEOTIDE SEQUENCE [LARGE SCALE GENOMIC DNA]</scope>
    <source>
        <strain evidence="2">HQ1</strain>
    </source>
</reference>
<comment type="caution">
    <text evidence="2">The sequence shown here is derived from an EMBL/GenBank/DDBJ whole genome shotgun (WGS) entry which is preliminary data.</text>
</comment>
<organism evidence="2 3">
    <name type="scientific">Monascus purpureus</name>
    <name type="common">Red mold</name>
    <name type="synonym">Monascus anka</name>
    <dbReference type="NCBI Taxonomy" id="5098"/>
    <lineage>
        <taxon>Eukaryota</taxon>
        <taxon>Fungi</taxon>
        <taxon>Dikarya</taxon>
        <taxon>Ascomycota</taxon>
        <taxon>Pezizomycotina</taxon>
        <taxon>Eurotiomycetes</taxon>
        <taxon>Eurotiomycetidae</taxon>
        <taxon>Eurotiales</taxon>
        <taxon>Aspergillaceae</taxon>
        <taxon>Monascus</taxon>
    </lineage>
</organism>
<dbReference type="Proteomes" id="UP000319663">
    <property type="component" value="Unassembled WGS sequence"/>
</dbReference>
<dbReference type="EMBL" id="VIFY01000025">
    <property type="protein sequence ID" value="TQB74907.1"/>
    <property type="molecule type" value="Genomic_DNA"/>
</dbReference>
<protein>
    <submittedName>
        <fullName evidence="2">Uncharacterized protein</fullName>
    </submittedName>
</protein>
<evidence type="ECO:0000313" key="2">
    <source>
        <dbReference type="EMBL" id="TQB74907.1"/>
    </source>
</evidence>
<gene>
    <name evidence="2" type="ORF">MPDQ_003938</name>
</gene>
<evidence type="ECO:0000313" key="3">
    <source>
        <dbReference type="Proteomes" id="UP000319663"/>
    </source>
</evidence>
<name>A0A507R343_MONPU</name>
<dbReference type="AlphaFoldDB" id="A0A507R343"/>
<feature type="compositionally biased region" description="Low complexity" evidence="1">
    <location>
        <begin position="1"/>
        <end position="26"/>
    </location>
</feature>
<evidence type="ECO:0000256" key="1">
    <source>
        <dbReference type="SAM" id="MobiDB-lite"/>
    </source>
</evidence>
<feature type="region of interest" description="Disordered" evidence="1">
    <location>
        <begin position="1"/>
        <end position="67"/>
    </location>
</feature>